<dbReference type="GO" id="GO:0005634">
    <property type="term" value="C:nucleus"/>
    <property type="evidence" value="ECO:0000318"/>
    <property type="project" value="GO_Central"/>
</dbReference>
<dbReference type="AlphaFoldDB" id="B9S065"/>
<accession>B9S065</accession>
<dbReference type="PANTHER" id="PTHR10242">
    <property type="entry name" value="8-OXOGUANINE DNA GLYCOSYLASE"/>
    <property type="match status" value="1"/>
</dbReference>
<dbReference type="PANTHER" id="PTHR10242:SF4">
    <property type="entry name" value="OS07G0657600 PROTEIN"/>
    <property type="match status" value="1"/>
</dbReference>
<dbReference type="Proteomes" id="UP000008311">
    <property type="component" value="Unassembled WGS sequence"/>
</dbReference>
<dbReference type="InterPro" id="IPR011257">
    <property type="entry name" value="DNA_glycosylase"/>
</dbReference>
<dbReference type="EMBL" id="EQ973836">
    <property type="protein sequence ID" value="EEF43001.1"/>
    <property type="molecule type" value="Genomic_DNA"/>
</dbReference>
<dbReference type="KEGG" id="rcu:8262641"/>
<evidence type="ECO:0008006" key="3">
    <source>
        <dbReference type="Google" id="ProtNLM"/>
    </source>
</evidence>
<dbReference type="InterPro" id="IPR052054">
    <property type="entry name" value="Oxidative_DNA_repair_enzyme"/>
</dbReference>
<dbReference type="GO" id="GO:0034039">
    <property type="term" value="F:8-oxo-7,8-dihydroguanine DNA N-glycosylase activity"/>
    <property type="evidence" value="ECO:0000318"/>
    <property type="project" value="GO_Central"/>
</dbReference>
<keyword evidence="2" id="KW-1185">Reference proteome</keyword>
<organism evidence="1 2">
    <name type="scientific">Ricinus communis</name>
    <name type="common">Castor bean</name>
    <dbReference type="NCBI Taxonomy" id="3988"/>
    <lineage>
        <taxon>Eukaryota</taxon>
        <taxon>Viridiplantae</taxon>
        <taxon>Streptophyta</taxon>
        <taxon>Embryophyta</taxon>
        <taxon>Tracheophyta</taxon>
        <taxon>Spermatophyta</taxon>
        <taxon>Magnoliopsida</taxon>
        <taxon>eudicotyledons</taxon>
        <taxon>Gunneridae</taxon>
        <taxon>Pentapetalae</taxon>
        <taxon>rosids</taxon>
        <taxon>fabids</taxon>
        <taxon>Malpighiales</taxon>
        <taxon>Euphorbiaceae</taxon>
        <taxon>Acalyphoideae</taxon>
        <taxon>Acalypheae</taxon>
        <taxon>Ricinus</taxon>
    </lineage>
</organism>
<evidence type="ECO:0000313" key="2">
    <source>
        <dbReference type="Proteomes" id="UP000008311"/>
    </source>
</evidence>
<name>B9S065_RICCO</name>
<dbReference type="eggNOG" id="ENOG502QUBQ">
    <property type="taxonomic scope" value="Eukaryota"/>
</dbReference>
<dbReference type="Gene3D" id="1.10.340.30">
    <property type="entry name" value="Hypothetical protein, domain 2"/>
    <property type="match status" value="1"/>
</dbReference>
<proteinExistence type="predicted"/>
<protein>
    <recommendedName>
        <fullName evidence="3">HhH-GPD domain-containing protein</fullName>
    </recommendedName>
</protein>
<evidence type="ECO:0000313" key="1">
    <source>
        <dbReference type="EMBL" id="EEF43001.1"/>
    </source>
</evidence>
<sequence length="458" mass="52130">MWRREGVVEFEVAVGGEAADTFDLEKTVCSHGLFMLSPNHWDPLSRTFSRPLRLNDDTDNSLMVSISQHLSKSLLVRVYGNRSLSPKHQESLLVQIVRMLRLSDMDEFNAREFRKIVSAFEGEECPLIGDFGGRVLRSPTLFEDMVKCILLCNCQWSRTLSMADALCKFQIELHSQSPQQKHAFNHFIPNTPVKKEPKRKIRLSKVPTESMDLEAADTCLTTDDSQMKISNSLNCVDDGSFDNLKSCQGSNTFYSTGPYATSDIQSHLVTQHCAKKTTGNFPSPRELANLDERFLAKRCGLGYRAGRIIKLAQGIVEGRIPLREFEQVSNGGSLSTYSKLTDQLREIEGFGPFTRANVLMCMGFYHVIPTDSETVRHFKQVHAKNSTIKTVQSEAEEIYRKFAPFQFLVYWAELWHFYEQRFGKLSEMPCSNYKLITASNLRNKGHHKAKRAKISRAD</sequence>
<dbReference type="InParanoid" id="B9S065"/>
<gene>
    <name evidence="1" type="ORF">RCOM_1299400</name>
</gene>
<dbReference type="SUPFAM" id="SSF48150">
    <property type="entry name" value="DNA-glycosylase"/>
    <property type="match status" value="1"/>
</dbReference>
<reference evidence="2" key="1">
    <citation type="journal article" date="2010" name="Nat. Biotechnol.">
        <title>Draft genome sequence of the oilseed species Ricinus communis.</title>
        <authorList>
            <person name="Chan A.P."/>
            <person name="Crabtree J."/>
            <person name="Zhao Q."/>
            <person name="Lorenzi H."/>
            <person name="Orvis J."/>
            <person name="Puiu D."/>
            <person name="Melake-Berhan A."/>
            <person name="Jones K.M."/>
            <person name="Redman J."/>
            <person name="Chen G."/>
            <person name="Cahoon E.B."/>
            <person name="Gedil M."/>
            <person name="Stanke M."/>
            <person name="Haas B.J."/>
            <person name="Wortman J.R."/>
            <person name="Fraser-Liggett C.M."/>
            <person name="Ravel J."/>
            <person name="Rabinowicz P.D."/>
        </authorList>
    </citation>
    <scope>NUCLEOTIDE SEQUENCE [LARGE SCALE GENOMIC DNA]</scope>
    <source>
        <strain evidence="2">cv. Hale</strain>
    </source>
</reference>
<dbReference type="GO" id="GO:0006285">
    <property type="term" value="P:base-excision repair, AP site formation"/>
    <property type="evidence" value="ECO:0000318"/>
    <property type="project" value="GO_Central"/>
</dbReference>
<dbReference type="STRING" id="3988.B9S065"/>